<dbReference type="GeneID" id="78316583"/>
<dbReference type="AlphaFoldDB" id="A0A1T4KQM1"/>
<evidence type="ECO:0000259" key="2">
    <source>
        <dbReference type="SMART" id="SM01204"/>
    </source>
</evidence>
<dbReference type="Proteomes" id="UP000190423">
    <property type="component" value="Unassembled WGS sequence"/>
</dbReference>
<protein>
    <submittedName>
        <fullName evidence="3">Uncharacterized conserved protein, contains FIST_N domain</fullName>
    </submittedName>
</protein>
<dbReference type="PANTHER" id="PTHR40252:SF2">
    <property type="entry name" value="BLR0328 PROTEIN"/>
    <property type="match status" value="1"/>
</dbReference>
<feature type="domain" description="FIST" evidence="1">
    <location>
        <begin position="31"/>
        <end position="226"/>
    </location>
</feature>
<dbReference type="EMBL" id="FUWG01000008">
    <property type="protein sequence ID" value="SJZ44702.1"/>
    <property type="molecule type" value="Genomic_DNA"/>
</dbReference>
<dbReference type="Pfam" id="PF08495">
    <property type="entry name" value="FIST"/>
    <property type="match status" value="1"/>
</dbReference>
<reference evidence="3 4" key="1">
    <citation type="submission" date="2017-02" db="EMBL/GenBank/DDBJ databases">
        <authorList>
            <person name="Peterson S.W."/>
        </authorList>
    </citation>
    <scope>NUCLEOTIDE SEQUENCE [LARGE SCALE GENOMIC DNA]</scope>
    <source>
        <strain evidence="3 4">ATCC BAA-908</strain>
    </source>
</reference>
<dbReference type="OrthoDB" id="9770293at2"/>
<accession>A0A1T4KQM1</accession>
<keyword evidence="4" id="KW-1185">Reference proteome</keyword>
<dbReference type="Pfam" id="PF10442">
    <property type="entry name" value="FIST_C"/>
    <property type="match status" value="1"/>
</dbReference>
<dbReference type="PANTHER" id="PTHR40252">
    <property type="entry name" value="BLR0328 PROTEIN"/>
    <property type="match status" value="1"/>
</dbReference>
<feature type="domain" description="FIST C-domain" evidence="2">
    <location>
        <begin position="227"/>
        <end position="358"/>
    </location>
</feature>
<dbReference type="RefSeq" id="WP_078933191.1">
    <property type="nucleotide sequence ID" value="NZ_FUWG01000008.1"/>
</dbReference>
<sequence>MERSKNVFCKGREKSGVFNSVKSQIDSGGTCPQLIIFFSDIENFSYYAAELKKAYPSAVTIGSTTYTVFSSAGYAHEGLSVMAVYSGISCTCGILLEIASHPLKYAENVRTAFNALGKPENTCCLEFTTAFSKGEELVLDTFKSVLENTGVSVFGGSAGSNLPGILTFVSLNGEVFEDASVFVFIHNENGRIAVYRENIFRPMASYVTATDVYPEERIVYEYDGEPAAKVIAEKLGVSDSKLQEVISLYPMGRLSGADVYISDCDTINPDGSISYFSRIYNFAKLALLEVDDIDRVWSETKSVLSSQIPFPSFTLAVNCASRTKYFENINRFDDFVRVLSSNFGSFAGVSGYGEQLDFVHLNQTLILACFE</sequence>
<dbReference type="InterPro" id="IPR019494">
    <property type="entry name" value="FIST_C"/>
</dbReference>
<dbReference type="InterPro" id="IPR013702">
    <property type="entry name" value="FIST_domain_N"/>
</dbReference>
<organism evidence="3 4">
    <name type="scientific">Treponema porcinum</name>
    <dbReference type="NCBI Taxonomy" id="261392"/>
    <lineage>
        <taxon>Bacteria</taxon>
        <taxon>Pseudomonadati</taxon>
        <taxon>Spirochaetota</taxon>
        <taxon>Spirochaetia</taxon>
        <taxon>Spirochaetales</taxon>
        <taxon>Treponemataceae</taxon>
        <taxon>Treponema</taxon>
    </lineage>
</organism>
<proteinExistence type="predicted"/>
<dbReference type="SMART" id="SM00897">
    <property type="entry name" value="FIST"/>
    <property type="match status" value="1"/>
</dbReference>
<gene>
    <name evidence="3" type="ORF">SAMN02745149_01283</name>
</gene>
<evidence type="ECO:0000313" key="3">
    <source>
        <dbReference type="EMBL" id="SJZ44702.1"/>
    </source>
</evidence>
<name>A0A1T4KQM1_TREPO</name>
<dbReference type="SMART" id="SM01204">
    <property type="entry name" value="FIST_C"/>
    <property type="match status" value="1"/>
</dbReference>
<dbReference type="STRING" id="261392.SAMN02745149_01283"/>
<evidence type="ECO:0000259" key="1">
    <source>
        <dbReference type="SMART" id="SM00897"/>
    </source>
</evidence>
<evidence type="ECO:0000313" key="4">
    <source>
        <dbReference type="Proteomes" id="UP000190423"/>
    </source>
</evidence>